<dbReference type="SUPFAM" id="SSF46785">
    <property type="entry name" value="Winged helix' DNA-binding domain"/>
    <property type="match status" value="1"/>
</dbReference>
<dbReference type="InterPro" id="IPR036390">
    <property type="entry name" value="WH_DNA-bd_sf"/>
</dbReference>
<dbReference type="InterPro" id="IPR036388">
    <property type="entry name" value="WH-like_DNA-bd_sf"/>
</dbReference>
<dbReference type="InterPro" id="IPR001845">
    <property type="entry name" value="HTH_ArsR_DNA-bd_dom"/>
</dbReference>
<organism evidence="2 3">
    <name type="scientific">Cryobacterium frigoriphilum</name>
    <dbReference type="NCBI Taxonomy" id="1259150"/>
    <lineage>
        <taxon>Bacteria</taxon>
        <taxon>Bacillati</taxon>
        <taxon>Actinomycetota</taxon>
        <taxon>Actinomycetes</taxon>
        <taxon>Micrococcales</taxon>
        <taxon>Microbacteriaceae</taxon>
        <taxon>Cryobacterium</taxon>
    </lineage>
</organism>
<dbReference type="GO" id="GO:0003700">
    <property type="term" value="F:DNA-binding transcription factor activity"/>
    <property type="evidence" value="ECO:0007669"/>
    <property type="project" value="InterPro"/>
</dbReference>
<evidence type="ECO:0000313" key="2">
    <source>
        <dbReference type="EMBL" id="TFD46995.1"/>
    </source>
</evidence>
<evidence type="ECO:0000313" key="3">
    <source>
        <dbReference type="Proteomes" id="UP000297447"/>
    </source>
</evidence>
<protein>
    <submittedName>
        <fullName evidence="2">ArsR family transcriptional regulator</fullName>
    </submittedName>
</protein>
<feature type="domain" description="HTH arsR-type" evidence="1">
    <location>
        <begin position="8"/>
        <end position="98"/>
    </location>
</feature>
<evidence type="ECO:0000259" key="1">
    <source>
        <dbReference type="SMART" id="SM00418"/>
    </source>
</evidence>
<dbReference type="EMBL" id="SOHE01000069">
    <property type="protein sequence ID" value="TFD46995.1"/>
    <property type="molecule type" value="Genomic_DNA"/>
</dbReference>
<dbReference type="InterPro" id="IPR011991">
    <property type="entry name" value="ArsR-like_HTH"/>
</dbReference>
<comment type="caution">
    <text evidence="2">The sequence shown here is derived from an EMBL/GenBank/DDBJ whole genome shotgun (WGS) entry which is preliminary data.</text>
</comment>
<dbReference type="CDD" id="cd00090">
    <property type="entry name" value="HTH_ARSR"/>
    <property type="match status" value="1"/>
</dbReference>
<reference evidence="2 3" key="1">
    <citation type="submission" date="2019-03" db="EMBL/GenBank/DDBJ databases">
        <title>Genomics of glacier-inhabiting Cryobacterium strains.</title>
        <authorList>
            <person name="Liu Q."/>
            <person name="Xin Y.-H."/>
        </authorList>
    </citation>
    <scope>NUCLEOTIDE SEQUENCE [LARGE SCALE GENOMIC DNA]</scope>
    <source>
        <strain evidence="2 3">Hh14</strain>
    </source>
</reference>
<proteinExistence type="predicted"/>
<dbReference type="SMART" id="SM00418">
    <property type="entry name" value="HTH_ARSR"/>
    <property type="match status" value="1"/>
</dbReference>
<accession>A0A4R8ZV24</accession>
<name>A0A4R8ZV24_9MICO</name>
<dbReference type="RefSeq" id="WP_134520671.1">
    <property type="nucleotide sequence ID" value="NZ_SOHE01000069.1"/>
</dbReference>
<gene>
    <name evidence="2" type="ORF">E3T55_16660</name>
</gene>
<dbReference type="AlphaFoldDB" id="A0A4R8ZV24"/>
<dbReference type="Gene3D" id="1.10.10.10">
    <property type="entry name" value="Winged helix-like DNA-binding domain superfamily/Winged helix DNA-binding domain"/>
    <property type="match status" value="1"/>
</dbReference>
<dbReference type="OrthoDB" id="166264at2"/>
<sequence>MNVEQLSATLAAVASPQRMLILTELSAGRVHVSELARRVGMSRALLYMHLAKLEATGFVTTALELSPEGTALKHVSLAPFSLTVDIAVITQAVANAATTHE</sequence>
<dbReference type="Pfam" id="PF01022">
    <property type="entry name" value="HTH_5"/>
    <property type="match status" value="1"/>
</dbReference>
<keyword evidence="3" id="KW-1185">Reference proteome</keyword>
<dbReference type="Proteomes" id="UP000297447">
    <property type="component" value="Unassembled WGS sequence"/>
</dbReference>